<evidence type="ECO:0000256" key="4">
    <source>
        <dbReference type="ARBA" id="ARBA00023015"/>
    </source>
</evidence>
<dbReference type="InterPro" id="IPR036638">
    <property type="entry name" value="HLH_DNA-bd_sf"/>
</dbReference>
<feature type="compositionally biased region" description="Basic and acidic residues" evidence="10">
    <location>
        <begin position="437"/>
        <end position="455"/>
    </location>
</feature>
<evidence type="ECO:0000256" key="2">
    <source>
        <dbReference type="ARBA" id="ARBA00022737"/>
    </source>
</evidence>
<keyword evidence="4" id="KW-0805">Transcription regulation</keyword>
<keyword evidence="8" id="KW-0539">Nucleus</keyword>
<dbReference type="InterPro" id="IPR013655">
    <property type="entry name" value="PAS_fold_3"/>
</dbReference>
<dbReference type="GO" id="GO:0071456">
    <property type="term" value="P:cellular response to hypoxia"/>
    <property type="evidence" value="ECO:0007669"/>
    <property type="project" value="TreeGrafter"/>
</dbReference>
<keyword evidence="2" id="KW-0677">Repeat</keyword>
<dbReference type="SMART" id="SM00353">
    <property type="entry name" value="HLH"/>
    <property type="match status" value="1"/>
</dbReference>
<evidence type="ECO:0000256" key="7">
    <source>
        <dbReference type="ARBA" id="ARBA00023163"/>
    </source>
</evidence>
<dbReference type="SUPFAM" id="SSF47459">
    <property type="entry name" value="HLH, helix-loop-helix DNA-binding domain"/>
    <property type="match status" value="1"/>
</dbReference>
<dbReference type="AlphaFoldDB" id="A0A2Z4EE22"/>
<feature type="compositionally biased region" description="Low complexity" evidence="10">
    <location>
        <begin position="458"/>
        <end position="469"/>
    </location>
</feature>
<evidence type="ECO:0000256" key="3">
    <source>
        <dbReference type="ARBA" id="ARBA00022843"/>
    </source>
</evidence>
<evidence type="ECO:0000256" key="1">
    <source>
        <dbReference type="ARBA" id="ARBA00004123"/>
    </source>
</evidence>
<evidence type="ECO:0000256" key="8">
    <source>
        <dbReference type="ARBA" id="ARBA00023242"/>
    </source>
</evidence>
<organism evidence="13">
    <name type="scientific">Haliotis discus hannai</name>
    <name type="common">Japanese abalone</name>
    <dbReference type="NCBI Taxonomy" id="42344"/>
    <lineage>
        <taxon>Eukaryota</taxon>
        <taxon>Metazoa</taxon>
        <taxon>Spiralia</taxon>
        <taxon>Lophotrochozoa</taxon>
        <taxon>Mollusca</taxon>
        <taxon>Gastropoda</taxon>
        <taxon>Vetigastropoda</taxon>
        <taxon>Lepetellida</taxon>
        <taxon>Haliotoidea</taxon>
        <taxon>Haliotidae</taxon>
        <taxon>Haliotis</taxon>
    </lineage>
</organism>
<feature type="compositionally biased region" description="Basic and acidic residues" evidence="10">
    <location>
        <begin position="12"/>
        <end position="23"/>
    </location>
</feature>
<dbReference type="GO" id="GO:0005634">
    <property type="term" value="C:nucleus"/>
    <property type="evidence" value="ECO:0007669"/>
    <property type="project" value="UniProtKB-SubCell"/>
</dbReference>
<dbReference type="PROSITE" id="PS50112">
    <property type="entry name" value="PAS"/>
    <property type="match status" value="2"/>
</dbReference>
<reference evidence="13" key="1">
    <citation type="submission" date="2018-03" db="EMBL/GenBank/DDBJ databases">
        <title>Characterization of hypoxia-inducible factor 1 alpha in abalone, Haliotis discus hannai.</title>
        <authorList>
            <person name="Lee S.Y."/>
            <person name="Nam Y.K."/>
        </authorList>
    </citation>
    <scope>NUCLEOTIDE SEQUENCE</scope>
</reference>
<feature type="domain" description="PAS" evidence="11">
    <location>
        <begin position="85"/>
        <end position="149"/>
    </location>
</feature>
<dbReference type="CDD" id="cd00130">
    <property type="entry name" value="PAS"/>
    <property type="match status" value="2"/>
</dbReference>
<dbReference type="GO" id="GO:0000977">
    <property type="term" value="F:RNA polymerase II transcription regulatory region sequence-specific DNA binding"/>
    <property type="evidence" value="ECO:0007669"/>
    <property type="project" value="TreeGrafter"/>
</dbReference>
<keyword evidence="7" id="KW-0804">Transcription</keyword>
<comment type="subcellular location">
    <subcellularLocation>
        <location evidence="1">Nucleus</location>
    </subcellularLocation>
</comment>
<evidence type="ECO:0000256" key="6">
    <source>
        <dbReference type="ARBA" id="ARBA00023159"/>
    </source>
</evidence>
<feature type="compositionally biased region" description="Basic residues" evidence="10">
    <location>
        <begin position="1"/>
        <end position="11"/>
    </location>
</feature>
<dbReference type="Pfam" id="PF00989">
    <property type="entry name" value="PAS"/>
    <property type="match status" value="1"/>
</dbReference>
<dbReference type="FunFam" id="4.10.280.10:FF:000076">
    <property type="entry name" value="hypoxia-inducible factor 3-alpha isoform X1"/>
    <property type="match status" value="1"/>
</dbReference>
<dbReference type="InterPro" id="IPR014887">
    <property type="entry name" value="HIF-1_CTAD"/>
</dbReference>
<evidence type="ECO:0000256" key="5">
    <source>
        <dbReference type="ARBA" id="ARBA00023125"/>
    </source>
</evidence>
<feature type="region of interest" description="Disordered" evidence="10">
    <location>
        <begin position="437"/>
        <end position="472"/>
    </location>
</feature>
<keyword evidence="3" id="KW-0832">Ubl conjugation</keyword>
<keyword evidence="6" id="KW-0010">Activator</keyword>
<dbReference type="PANTHER" id="PTHR23043">
    <property type="entry name" value="HYPOXIA-INDUCIBLE FACTOR 1 ALPHA"/>
    <property type="match status" value="1"/>
</dbReference>
<gene>
    <name evidence="13" type="primary">HIF1a</name>
</gene>
<feature type="domain" description="BHLH" evidence="12">
    <location>
        <begin position="12"/>
        <end position="65"/>
    </location>
</feature>
<dbReference type="InterPro" id="IPR013767">
    <property type="entry name" value="PAS_fold"/>
</dbReference>
<dbReference type="Pfam" id="PF23171">
    <property type="entry name" value="bHLH_HIF1A"/>
    <property type="match status" value="1"/>
</dbReference>
<dbReference type="InterPro" id="IPR035965">
    <property type="entry name" value="PAS-like_dom_sf"/>
</dbReference>
<feature type="domain" description="PAS" evidence="11">
    <location>
        <begin position="243"/>
        <end position="294"/>
    </location>
</feature>
<accession>A0A2Z4EE22</accession>
<protein>
    <submittedName>
        <fullName evidence="13">Hypoxia-inducible factor 1 alpha</fullName>
    </submittedName>
</protein>
<proteinExistence type="evidence at transcript level"/>
<dbReference type="SMART" id="SM00091">
    <property type="entry name" value="PAS"/>
    <property type="match status" value="2"/>
</dbReference>
<dbReference type="CDD" id="cd11433">
    <property type="entry name" value="bHLH-PAS_HIF"/>
    <property type="match status" value="1"/>
</dbReference>
<dbReference type="Pfam" id="PF08778">
    <property type="entry name" value="HIF-1a_CTAD"/>
    <property type="match status" value="1"/>
</dbReference>
<evidence type="ECO:0000259" key="12">
    <source>
        <dbReference type="PROSITE" id="PS50888"/>
    </source>
</evidence>
<keyword evidence="5" id="KW-0238">DNA-binding</keyword>
<dbReference type="SUPFAM" id="SSF55785">
    <property type="entry name" value="PYP-like sensor domain (PAS domain)"/>
    <property type="match status" value="2"/>
</dbReference>
<dbReference type="InterPro" id="IPR001610">
    <property type="entry name" value="PAC"/>
</dbReference>
<name>A0A2Z4EE22_HALDH</name>
<dbReference type="GO" id="GO:0000981">
    <property type="term" value="F:DNA-binding transcription factor activity, RNA polymerase II-specific"/>
    <property type="evidence" value="ECO:0007669"/>
    <property type="project" value="TreeGrafter"/>
</dbReference>
<dbReference type="PROSITE" id="PS50888">
    <property type="entry name" value="BHLH"/>
    <property type="match status" value="1"/>
</dbReference>
<dbReference type="EMBL" id="MH135278">
    <property type="protein sequence ID" value="AWV50541.1"/>
    <property type="molecule type" value="mRNA"/>
</dbReference>
<dbReference type="InterPro" id="IPR011598">
    <property type="entry name" value="bHLH_dom"/>
</dbReference>
<dbReference type="InterPro" id="IPR000014">
    <property type="entry name" value="PAS"/>
</dbReference>
<keyword evidence="9" id="KW-0379">Hydroxylation</keyword>
<dbReference type="GO" id="GO:0046983">
    <property type="term" value="F:protein dimerization activity"/>
    <property type="evidence" value="ECO:0007669"/>
    <property type="project" value="InterPro"/>
</dbReference>
<dbReference type="InterPro" id="IPR021537">
    <property type="entry name" value="HIF_alpha-like"/>
</dbReference>
<dbReference type="SMART" id="SM00086">
    <property type="entry name" value="PAC"/>
    <property type="match status" value="1"/>
</dbReference>
<dbReference type="Gene3D" id="3.30.450.20">
    <property type="entry name" value="PAS domain"/>
    <property type="match status" value="2"/>
</dbReference>
<dbReference type="Pfam" id="PF08447">
    <property type="entry name" value="PAS_3"/>
    <property type="match status" value="1"/>
</dbReference>
<evidence type="ECO:0000259" key="11">
    <source>
        <dbReference type="PROSITE" id="PS50112"/>
    </source>
</evidence>
<dbReference type="FunFam" id="3.30.450.20:FF:000015">
    <property type="entry name" value="Hypoxia-inducible factor 1-alpha isoform 1"/>
    <property type="match status" value="1"/>
</dbReference>
<dbReference type="NCBIfam" id="TIGR00229">
    <property type="entry name" value="sensory_box"/>
    <property type="match status" value="1"/>
</dbReference>
<evidence type="ECO:0000256" key="10">
    <source>
        <dbReference type="SAM" id="MobiDB-lite"/>
    </source>
</evidence>
<evidence type="ECO:0000256" key="9">
    <source>
        <dbReference type="ARBA" id="ARBA00023278"/>
    </source>
</evidence>
<sequence length="751" mass="84870">MTSKDKKRNSDKRKEKSRDAARCRRSKETEVFYELAQNLPLPSSVSTQLDKASIMRLTISFLKICKIREEKKWHDDEEQCEDGEIEKRLHQMYPKALEGFVLILSREADIVYLPENTAKYLGIQQIELMGQSIFDFTHPCDHDEIRDMMSDRPHGAKAVSEERTLFIRMKCTLTSKGKSVNLKSATYKVIKCTGRLVVAKMKSKKEADDASMYPYLLAVGEPIPHPANIEVPLDSSTFLSKHNMNMTFTYCDDRIQDLIGYNSENLIGRSLYNYHHALDSEVVEKAFKDLFAKGQTMTGQYRFLAKNGGYTWVITQGTIIHNNRTQKPQWVVCVHYVLSAVQEKNMILSDVQQQTADDLLSFKMEQSTDKIFGPRTKDMEQNYFVPEELKNNITLVNNEPADLSYLAPTAGDGCVQLGFPIYSQVADFACMDKDLPPPMCKEEPDPGPRDVHRSQEFNSNNPSPASLSPRIQSPDEYQTLASPTDVDLMDKFFSTMDATQKAGSDSDMEDVDLNMRAPYIPMNADEDFSLVPPSTDSLFTLQSDFNPGLFGRTESVFMDKNAFEIPRCPMQPSIRDMIGGSTVVASIKQPPDTMLLQVKRPLDMNSLEKGPPVAKAVKRNDPRPLLGVMPTPSRQFQTLLLPPPPMRPMIPGKSCRFSVNPFCLPEGLPTKESVLLNLLLTGEDRNHGYKVNSTLQRMRGLKHDTLFTDLTRQDCEVNAPVQSQHLLQGEDLRQALDADCRLTKRNLAAAM</sequence>
<evidence type="ECO:0000313" key="13">
    <source>
        <dbReference type="EMBL" id="AWV50541.1"/>
    </source>
</evidence>
<dbReference type="PANTHER" id="PTHR23043:SF17">
    <property type="entry name" value="PROTEIN SIMILAR"/>
    <property type="match status" value="1"/>
</dbReference>
<dbReference type="Pfam" id="PF11413">
    <property type="entry name" value="HIF-1"/>
    <property type="match status" value="1"/>
</dbReference>
<dbReference type="Gene3D" id="4.10.280.10">
    <property type="entry name" value="Helix-loop-helix DNA-binding domain"/>
    <property type="match status" value="1"/>
</dbReference>
<feature type="region of interest" description="Disordered" evidence="10">
    <location>
        <begin position="1"/>
        <end position="23"/>
    </location>
</feature>